<name>A0A0G4FKL8_9ALVE</name>
<evidence type="ECO:0000313" key="2">
    <source>
        <dbReference type="EMBL" id="CEM14522.1"/>
    </source>
</evidence>
<reference evidence="2" key="1">
    <citation type="submission" date="2014-11" db="EMBL/GenBank/DDBJ databases">
        <authorList>
            <person name="Otto D Thomas"/>
            <person name="Naeem Raeece"/>
        </authorList>
    </citation>
    <scope>NUCLEOTIDE SEQUENCE</scope>
</reference>
<organism evidence="2">
    <name type="scientific">Chromera velia CCMP2878</name>
    <dbReference type="NCBI Taxonomy" id="1169474"/>
    <lineage>
        <taxon>Eukaryota</taxon>
        <taxon>Sar</taxon>
        <taxon>Alveolata</taxon>
        <taxon>Colpodellida</taxon>
        <taxon>Chromeraceae</taxon>
        <taxon>Chromera</taxon>
    </lineage>
</organism>
<evidence type="ECO:0000256" key="1">
    <source>
        <dbReference type="SAM" id="MobiDB-lite"/>
    </source>
</evidence>
<dbReference type="VEuPathDB" id="CryptoDB:Cvel_17515"/>
<protein>
    <submittedName>
        <fullName evidence="2">Uncharacterized protein</fullName>
    </submittedName>
</protein>
<feature type="compositionally biased region" description="Low complexity" evidence="1">
    <location>
        <begin position="49"/>
        <end position="60"/>
    </location>
</feature>
<dbReference type="AlphaFoldDB" id="A0A0G4FKL8"/>
<proteinExistence type="predicted"/>
<accession>A0A0G4FKL8</accession>
<dbReference type="EMBL" id="CDMZ01000445">
    <property type="protein sequence ID" value="CEM14522.1"/>
    <property type="molecule type" value="Genomic_DNA"/>
</dbReference>
<gene>
    <name evidence="2" type="ORF">Cvel_17515</name>
</gene>
<feature type="region of interest" description="Disordered" evidence="1">
    <location>
        <begin position="39"/>
        <end position="83"/>
    </location>
</feature>
<sequence length="122" mass="12555">MYKKNSCISLALEDSLEIYQKVKSAEIAEIAVRRSASRLLSNGSGGEGSLPSSSSSPSEAGEGGKAKAARAFPSDSGGSLANGDLTVSIPAAKKRRALVCSECDFSLPVCFPLLGLADSDSR</sequence>